<dbReference type="PRINTS" id="PR00412">
    <property type="entry name" value="EPOXHYDRLASE"/>
</dbReference>
<evidence type="ECO:0000313" key="6">
    <source>
        <dbReference type="Proteomes" id="UP001597419"/>
    </source>
</evidence>
<dbReference type="InterPro" id="IPR010497">
    <property type="entry name" value="Epoxide_hydro_N"/>
</dbReference>
<reference evidence="6" key="1">
    <citation type="journal article" date="2019" name="Int. J. Syst. Evol. Microbiol.">
        <title>The Global Catalogue of Microorganisms (GCM) 10K type strain sequencing project: providing services to taxonomists for standard genome sequencing and annotation.</title>
        <authorList>
            <consortium name="The Broad Institute Genomics Platform"/>
            <consortium name="The Broad Institute Genome Sequencing Center for Infectious Disease"/>
            <person name="Wu L."/>
            <person name="Ma J."/>
        </authorList>
    </citation>
    <scope>NUCLEOTIDE SEQUENCE [LARGE SCALE GENOMIC DNA]</scope>
    <source>
        <strain evidence="6">CGMCC 4.7643</strain>
    </source>
</reference>
<evidence type="ECO:0000256" key="1">
    <source>
        <dbReference type="ARBA" id="ARBA00010088"/>
    </source>
</evidence>
<dbReference type="Gene3D" id="3.40.50.1820">
    <property type="entry name" value="alpha/beta hydrolase"/>
    <property type="match status" value="1"/>
</dbReference>
<feature type="domain" description="Epoxide hydrolase N-terminal" evidence="4">
    <location>
        <begin position="6"/>
        <end position="110"/>
    </location>
</feature>
<keyword evidence="2" id="KW-0058">Aromatic hydrocarbons catabolism</keyword>
<dbReference type="PANTHER" id="PTHR21661">
    <property type="entry name" value="EPOXIDE HYDROLASE 1-RELATED"/>
    <property type="match status" value="1"/>
</dbReference>
<organism evidence="5 6">
    <name type="scientific">Amycolatopsis samaneae</name>
    <dbReference type="NCBI Taxonomy" id="664691"/>
    <lineage>
        <taxon>Bacteria</taxon>
        <taxon>Bacillati</taxon>
        <taxon>Actinomycetota</taxon>
        <taxon>Actinomycetes</taxon>
        <taxon>Pseudonocardiales</taxon>
        <taxon>Pseudonocardiaceae</taxon>
        <taxon>Amycolatopsis</taxon>
    </lineage>
</organism>
<dbReference type="GO" id="GO:0016787">
    <property type="term" value="F:hydrolase activity"/>
    <property type="evidence" value="ECO:0007669"/>
    <property type="project" value="UniProtKB-KW"/>
</dbReference>
<evidence type="ECO:0000256" key="3">
    <source>
        <dbReference type="ARBA" id="ARBA00022801"/>
    </source>
</evidence>
<proteinExistence type="inferred from homology"/>
<dbReference type="Pfam" id="PF06441">
    <property type="entry name" value="EHN"/>
    <property type="match status" value="1"/>
</dbReference>
<keyword evidence="3 5" id="KW-0378">Hydrolase</keyword>
<protein>
    <submittedName>
        <fullName evidence="5">Epoxide hydrolase family protein</fullName>
    </submittedName>
</protein>
<keyword evidence="6" id="KW-1185">Reference proteome</keyword>
<dbReference type="EMBL" id="JBHUKU010000008">
    <property type="protein sequence ID" value="MFD2460157.1"/>
    <property type="molecule type" value="Genomic_DNA"/>
</dbReference>
<dbReference type="RefSeq" id="WP_345398414.1">
    <property type="nucleotide sequence ID" value="NZ_BAABHG010000009.1"/>
</dbReference>
<evidence type="ECO:0000256" key="2">
    <source>
        <dbReference type="ARBA" id="ARBA00022797"/>
    </source>
</evidence>
<dbReference type="PANTHER" id="PTHR21661:SF35">
    <property type="entry name" value="EPOXIDE HYDROLASE"/>
    <property type="match status" value="1"/>
</dbReference>
<evidence type="ECO:0000259" key="4">
    <source>
        <dbReference type="Pfam" id="PF06441"/>
    </source>
</evidence>
<dbReference type="InterPro" id="IPR016292">
    <property type="entry name" value="Epoxide_hydrolase"/>
</dbReference>
<dbReference type="Proteomes" id="UP001597419">
    <property type="component" value="Unassembled WGS sequence"/>
</dbReference>
<accession>A0ABW5GG99</accession>
<name>A0ABW5GG99_9PSEU</name>
<sequence>MTLESKPFQVDIPQDRLDDLAARLANTRWPDQPAGLGWRLGAPVGYVRELAEYWRLDFDWRARERWLNGVPQWTTTIDGANVHFAHLRSPEPDAVPLLLTHGWPGSYVEFLDLARPLADPRAYGADPADAFHVVVPSIPGFGFSGPPEDPDWGPERVADAFAALMSGLGYARFCAHGGDWGAIITRHLGVRHPERLHGAHLTTMLGAVAKTPTDLEGLGGDDLACAERSLAKFTRFTRDGMGHVFIQGTRAQTLSYGLTDSPAGQLAWIAEKFRGFSSVPEGSADAVDRDTLLTNVAIYWFTATANSSARIYQSALAAVGAQPSSTVPTAVTHFADDTTLPVRALAERTDRIVRWTEFDRGGHFPGLEQPDLLLGDLRAFFREVARR</sequence>
<evidence type="ECO:0000313" key="5">
    <source>
        <dbReference type="EMBL" id="MFD2460157.1"/>
    </source>
</evidence>
<dbReference type="SUPFAM" id="SSF53474">
    <property type="entry name" value="alpha/beta-Hydrolases"/>
    <property type="match status" value="1"/>
</dbReference>
<dbReference type="InterPro" id="IPR029058">
    <property type="entry name" value="AB_hydrolase_fold"/>
</dbReference>
<dbReference type="InterPro" id="IPR000639">
    <property type="entry name" value="Epox_hydrolase-like"/>
</dbReference>
<comment type="caution">
    <text evidence="5">The sequence shown here is derived from an EMBL/GenBank/DDBJ whole genome shotgun (WGS) entry which is preliminary data.</text>
</comment>
<gene>
    <name evidence="5" type="ORF">ACFSYJ_16205</name>
</gene>
<comment type="similarity">
    <text evidence="1">Belongs to the peptidase S33 family.</text>
</comment>
<dbReference type="PIRSF" id="PIRSF001112">
    <property type="entry name" value="Epoxide_hydrolase"/>
    <property type="match status" value="1"/>
</dbReference>